<accession>A0A8J5JGW3</accession>
<keyword evidence="1" id="KW-0732">Signal</keyword>
<feature type="chain" id="PRO_5035313581" evidence="1">
    <location>
        <begin position="24"/>
        <end position="81"/>
    </location>
</feature>
<name>A0A8J5JGW3_HOMAM</name>
<reference evidence="2" key="1">
    <citation type="journal article" date="2021" name="Sci. Adv.">
        <title>The American lobster genome reveals insights on longevity, neural, and immune adaptations.</title>
        <authorList>
            <person name="Polinski J.M."/>
            <person name="Zimin A.V."/>
            <person name="Clark K.F."/>
            <person name="Kohn A.B."/>
            <person name="Sadowski N."/>
            <person name="Timp W."/>
            <person name="Ptitsyn A."/>
            <person name="Khanna P."/>
            <person name="Romanova D.Y."/>
            <person name="Williams P."/>
            <person name="Greenwood S.J."/>
            <person name="Moroz L.L."/>
            <person name="Walt D.R."/>
            <person name="Bodnar A.G."/>
        </authorList>
    </citation>
    <scope>NUCLEOTIDE SEQUENCE</scope>
    <source>
        <strain evidence="2">GMGI-L3</strain>
    </source>
</reference>
<feature type="signal peptide" evidence="1">
    <location>
        <begin position="1"/>
        <end position="23"/>
    </location>
</feature>
<evidence type="ECO:0000313" key="3">
    <source>
        <dbReference type="Proteomes" id="UP000747542"/>
    </source>
</evidence>
<sequence>MARYLTCLTWALLLALCYTPTPALPQEVGSLPDFHLLVYDGGVNADNPSSGVIIRGKKGSTDRIVPIKKGPPLEDYFFQFA</sequence>
<evidence type="ECO:0000256" key="1">
    <source>
        <dbReference type="SAM" id="SignalP"/>
    </source>
</evidence>
<proteinExistence type="predicted"/>
<keyword evidence="3" id="KW-1185">Reference proteome</keyword>
<organism evidence="2 3">
    <name type="scientific">Homarus americanus</name>
    <name type="common">American lobster</name>
    <dbReference type="NCBI Taxonomy" id="6706"/>
    <lineage>
        <taxon>Eukaryota</taxon>
        <taxon>Metazoa</taxon>
        <taxon>Ecdysozoa</taxon>
        <taxon>Arthropoda</taxon>
        <taxon>Crustacea</taxon>
        <taxon>Multicrustacea</taxon>
        <taxon>Malacostraca</taxon>
        <taxon>Eumalacostraca</taxon>
        <taxon>Eucarida</taxon>
        <taxon>Decapoda</taxon>
        <taxon>Pleocyemata</taxon>
        <taxon>Astacidea</taxon>
        <taxon>Nephropoidea</taxon>
        <taxon>Nephropidae</taxon>
        <taxon>Homarus</taxon>
    </lineage>
</organism>
<protein>
    <submittedName>
        <fullName evidence="2">Uncharacterized protein</fullName>
    </submittedName>
</protein>
<gene>
    <name evidence="2" type="ORF">Hamer_G014911</name>
</gene>
<dbReference type="Proteomes" id="UP000747542">
    <property type="component" value="Unassembled WGS sequence"/>
</dbReference>
<comment type="caution">
    <text evidence="2">The sequence shown here is derived from an EMBL/GenBank/DDBJ whole genome shotgun (WGS) entry which is preliminary data.</text>
</comment>
<dbReference type="EMBL" id="JAHLQT010035946">
    <property type="protein sequence ID" value="KAG7158027.1"/>
    <property type="molecule type" value="Genomic_DNA"/>
</dbReference>
<evidence type="ECO:0000313" key="2">
    <source>
        <dbReference type="EMBL" id="KAG7158027.1"/>
    </source>
</evidence>
<dbReference type="AlphaFoldDB" id="A0A8J5JGW3"/>